<proteinExistence type="predicted"/>
<dbReference type="AlphaFoldDB" id="A0A7H9B5N5"/>
<dbReference type="KEGG" id="zmk:HG535_0F05300"/>
<evidence type="ECO:0000256" key="1">
    <source>
        <dbReference type="SAM" id="MobiDB-lite"/>
    </source>
</evidence>
<accession>A0A7H9B5N5</accession>
<gene>
    <name evidence="2" type="ORF">HG535_0F05300</name>
</gene>
<feature type="region of interest" description="Disordered" evidence="1">
    <location>
        <begin position="220"/>
        <end position="259"/>
    </location>
</feature>
<feature type="region of interest" description="Disordered" evidence="1">
    <location>
        <begin position="94"/>
        <end position="176"/>
    </location>
</feature>
<evidence type="ECO:0000313" key="3">
    <source>
        <dbReference type="Proteomes" id="UP000509704"/>
    </source>
</evidence>
<protein>
    <submittedName>
        <fullName evidence="2">Uncharacterized protein</fullName>
    </submittedName>
</protein>
<feature type="compositionally biased region" description="Polar residues" evidence="1">
    <location>
        <begin position="126"/>
        <end position="140"/>
    </location>
</feature>
<dbReference type="EMBL" id="CP058609">
    <property type="protein sequence ID" value="QLG74018.1"/>
    <property type="molecule type" value="Genomic_DNA"/>
</dbReference>
<name>A0A7H9B5N5_ZYGMR</name>
<dbReference type="GeneID" id="59237776"/>
<organism evidence="2 3">
    <name type="scientific">Zygotorulaspora mrakii</name>
    <name type="common">Zygosaccharomyces mrakii</name>
    <dbReference type="NCBI Taxonomy" id="42260"/>
    <lineage>
        <taxon>Eukaryota</taxon>
        <taxon>Fungi</taxon>
        <taxon>Dikarya</taxon>
        <taxon>Ascomycota</taxon>
        <taxon>Saccharomycotina</taxon>
        <taxon>Saccharomycetes</taxon>
        <taxon>Saccharomycetales</taxon>
        <taxon>Saccharomycetaceae</taxon>
        <taxon>Zygotorulaspora</taxon>
    </lineage>
</organism>
<keyword evidence="3" id="KW-1185">Reference proteome</keyword>
<feature type="compositionally biased region" description="Polar residues" evidence="1">
    <location>
        <begin position="148"/>
        <end position="176"/>
    </location>
</feature>
<sequence length="259" mass="29141">MPKTQILITDIPTAYFKEKWPDQLEKELFVKLFPQFSSNLLYYSPLAFLNRIVIIMDNEETTIQMYNSLKNLLASQKRTAKLYLTESLLTKPKSRSSDDLTLMSKRSPERQNTNTTTDTHLEQPESQRLQTPSQQLSQASKPILSIDTDPSSTGISTYSLSIGSPSLSPDRTSLESPTMLKFDSQSKLHYYKEPLPKLNKRVSQSTFDSSPADTTTYLFKPRNTGDLASASSTDMVSSSSSRIDIPPPSPSITLNEFHL</sequence>
<dbReference type="Proteomes" id="UP000509704">
    <property type="component" value="Chromosome 6"/>
</dbReference>
<reference evidence="2 3" key="1">
    <citation type="submission" date="2020-07" db="EMBL/GenBank/DDBJ databases">
        <title>The yeast mating-type switching endonuclease HO is a domesticated member of an unorthodox homing genetic element family.</title>
        <authorList>
            <person name="Coughlan A.Y."/>
            <person name="Lombardi L."/>
            <person name="Braun-Galleani S."/>
            <person name="Martos A.R."/>
            <person name="Galeote V."/>
            <person name="Bigey F."/>
            <person name="Dequin S."/>
            <person name="Byrne K.P."/>
            <person name="Wolfe K.H."/>
        </authorList>
    </citation>
    <scope>NUCLEOTIDE SEQUENCE [LARGE SCALE GENOMIC DNA]</scope>
    <source>
        <strain evidence="2 3">NRRL Y-6702</strain>
    </source>
</reference>
<dbReference type="OrthoDB" id="4069757at2759"/>
<feature type="compositionally biased region" description="Low complexity" evidence="1">
    <location>
        <begin position="229"/>
        <end position="244"/>
    </location>
</feature>
<evidence type="ECO:0000313" key="2">
    <source>
        <dbReference type="EMBL" id="QLG74018.1"/>
    </source>
</evidence>
<dbReference type="RefSeq" id="XP_037145743.1">
    <property type="nucleotide sequence ID" value="XM_037289848.1"/>
</dbReference>